<keyword evidence="8" id="KW-0732">Signal</keyword>
<evidence type="ECO:0000256" key="4">
    <source>
        <dbReference type="ARBA" id="ARBA00022989"/>
    </source>
</evidence>
<comment type="caution">
    <text evidence="10">The sequence shown here is derived from an EMBL/GenBank/DDBJ whole genome shotgun (WGS) entry which is preliminary data.</text>
</comment>
<evidence type="ECO:0000256" key="1">
    <source>
        <dbReference type="ARBA" id="ARBA00004141"/>
    </source>
</evidence>
<feature type="transmembrane region" description="Helical" evidence="7">
    <location>
        <begin position="749"/>
        <end position="775"/>
    </location>
</feature>
<evidence type="ECO:0000313" key="11">
    <source>
        <dbReference type="Proteomes" id="UP001642484"/>
    </source>
</evidence>
<dbReference type="InterPro" id="IPR005821">
    <property type="entry name" value="Ion_trans_dom"/>
</dbReference>
<dbReference type="Pfam" id="PF00520">
    <property type="entry name" value="Ion_trans"/>
    <property type="match status" value="1"/>
</dbReference>
<feature type="transmembrane region" description="Helical" evidence="7">
    <location>
        <begin position="532"/>
        <end position="555"/>
    </location>
</feature>
<gene>
    <name evidence="10" type="ORF">CCMP2556_LOCUS42934</name>
</gene>
<organism evidence="10 11">
    <name type="scientific">Durusdinium trenchii</name>
    <dbReference type="NCBI Taxonomy" id="1381693"/>
    <lineage>
        <taxon>Eukaryota</taxon>
        <taxon>Sar</taxon>
        <taxon>Alveolata</taxon>
        <taxon>Dinophyceae</taxon>
        <taxon>Suessiales</taxon>
        <taxon>Symbiodiniaceae</taxon>
        <taxon>Durusdinium</taxon>
    </lineage>
</organism>
<dbReference type="PROSITE" id="PS50222">
    <property type="entry name" value="EF_HAND_2"/>
    <property type="match status" value="1"/>
</dbReference>
<keyword evidence="4 7" id="KW-1133">Transmembrane helix</keyword>
<accession>A0ABP0QLL8</accession>
<dbReference type="SUPFAM" id="SSF52047">
    <property type="entry name" value="RNI-like"/>
    <property type="match status" value="1"/>
</dbReference>
<dbReference type="InterPro" id="IPR011992">
    <property type="entry name" value="EF-hand-dom_pair"/>
</dbReference>
<dbReference type="PANTHER" id="PTHR10037:SF62">
    <property type="entry name" value="SODIUM CHANNEL PROTEIN 60E"/>
    <property type="match status" value="1"/>
</dbReference>
<feature type="domain" description="EF-hand" evidence="9">
    <location>
        <begin position="799"/>
        <end position="834"/>
    </location>
</feature>
<dbReference type="SUPFAM" id="SSF53474">
    <property type="entry name" value="alpha/beta-Hydrolases"/>
    <property type="match status" value="1"/>
</dbReference>
<evidence type="ECO:0000313" key="10">
    <source>
        <dbReference type="EMBL" id="CAK9089157.1"/>
    </source>
</evidence>
<dbReference type="Gene3D" id="3.80.10.10">
    <property type="entry name" value="Ribonuclease Inhibitor"/>
    <property type="match status" value="1"/>
</dbReference>
<evidence type="ECO:0000256" key="8">
    <source>
        <dbReference type="SAM" id="SignalP"/>
    </source>
</evidence>
<dbReference type="InterPro" id="IPR002921">
    <property type="entry name" value="Fungal_lipase-type"/>
</dbReference>
<dbReference type="Proteomes" id="UP001642484">
    <property type="component" value="Unassembled WGS sequence"/>
</dbReference>
<keyword evidence="3" id="KW-0106">Calcium</keyword>
<proteinExistence type="predicted"/>
<keyword evidence="5 7" id="KW-0472">Membrane</keyword>
<keyword evidence="11" id="KW-1185">Reference proteome</keyword>
<dbReference type="PANTHER" id="PTHR10037">
    <property type="entry name" value="VOLTAGE-GATED CATION CHANNEL CALCIUM AND SODIUM"/>
    <property type="match status" value="1"/>
</dbReference>
<sequence length="1530" mass="169960">MVLAWFWLAYLGLIAGDDCEPALEMLQLRARKTETEAEVTNASAPATVYMIFTFGAVATSTSPLKDFSQPSQTFRGLRCYTENLLPMGMRQVDAGANLNQLYHSQVPTVVLRSHGDSDFFDGTGRPDLPAHGTGVRLPDVGLHDMQNYFQRLLSLHLRGRDAHVEKPFASAHAFAYLAWGAYERQQDRGGFVTMESLIKAHLPNWRLVAQEQLDTIEAVDNLWIVQNQNSQDCLLTFEGTHTFTQFFRNLKTTDQVIEYCGFPGVHSGYAEKLRWLMKGVMSKLRPKLSKCYRVGCTGHSLGGALCEIFAACVNSGRVGHPDFEAATWSAGEKELMPQIAQKFTAVVWAKKDFTLPTGVLVGEELLDVNPADRLATGGVYDVEEAATVEGWKMWFQDFVPPDREPLRSERRSELVEVERLLTDMESRLSTHINLVHKEVCDLKVAEQAVGGLPTDVSHVTHAKSDDAPMPGRSSHFYRARVPDHFRQLVSDSLRSPQRAGRGGNLGGPSSRSAGSSFQWDSFRLSPPQLSSCAAFCEIMILTLVIAYSILMGLSLQQLSSTGEAPAWAYPVDLTFNVLFVIDVAFRCFLEGRRFFCGPGARWNIVDSCVVFFIVLSQLLSDLGYPDLGSISVLRLLRILRILGVARLLRFFCRWRAFRYLRTLAASLVETSKCMLPLMAFVLAIVYLFGMVLTEGIWEVCRSEMVPDDVLCAKFGTLNASMMTLFQILYHGILWGPVWDAFGVEMAASWFLQSIFLLFVCFALIVVSNVLASFLFTLQKQVGDKERDTLIQNEIESKEEFLRSMALVFRDFDQNSNGAISWTEFELALEDERMLAFLASMGCSERVFGGRGRSQPAAKEVQPFRSVLATLGLGCQEGRTAPVTSLEGSRPMRGLDISDAIGLFEVLDSDSTGAINDLVRVQMEQEWVHRAMLQVRQTLGEMGKLLQKIQKTQAGTPFGPSKSDVMSNFISDSKAPTDSYNFMQSTPLPTPKTKHRTQLLPHERAVTLQELELIAGTTDCCRREGWMADGKLLQPHEVNLYHFNYEHILPQTAPDSGILLKSMKVESPVQLGDIIVQCDAEGETKRPPQACGTVLRVEKQAENLLTLAVKIHKGRFTTSALDGLIRIGGREPCGVPKEISSEGSISYKELLSSVARLPAWYCSHWWGEPIRSFVSCCKRHGYLRGLTLHGSGTYWVCGYANRQHELQQEIGSDLKDSSFYQALQVADGILLILDQEAKPFSRIWCDYELYAAITDPAKDFDLVTATEGVALGPQALMLSKNLLPQESAVAKSVREQNFPISFLLRGLSVRLEDGEATVEADKMKILSAMAGGNLNSSRGQMLLEKNLKHANDTLHSTLAVLAWPQAMQRGLLGEMKLAEALSADVGRERLELSLAHFEASCTDAAMKVLATGLPPNLQELRLSFEGCNRITDAGVSALVRHLNPKLKLLYLDFIGCALLTDSAILSLAKHLPSTLIELQVHVAGCEGVGTAAVQHLKQHWPASLHQFRGSFKGTAVNRNFRNFQELQSFWT</sequence>
<dbReference type="SMART" id="SM00367">
    <property type="entry name" value="LRR_CC"/>
    <property type="match status" value="2"/>
</dbReference>
<keyword evidence="2 7" id="KW-0812">Transmembrane</keyword>
<dbReference type="SUPFAM" id="SSF47473">
    <property type="entry name" value="EF-hand"/>
    <property type="match status" value="1"/>
</dbReference>
<dbReference type="InterPro" id="IPR018247">
    <property type="entry name" value="EF_Hand_1_Ca_BS"/>
</dbReference>
<reference evidence="10 11" key="1">
    <citation type="submission" date="2024-02" db="EMBL/GenBank/DDBJ databases">
        <authorList>
            <person name="Chen Y."/>
            <person name="Shah S."/>
            <person name="Dougan E. K."/>
            <person name="Thang M."/>
            <person name="Chan C."/>
        </authorList>
    </citation>
    <scope>NUCLEOTIDE SEQUENCE [LARGE SCALE GENOMIC DNA]</scope>
</reference>
<dbReference type="InterPro" id="IPR027359">
    <property type="entry name" value="Volt_channel_dom_sf"/>
</dbReference>
<dbReference type="InterPro" id="IPR043203">
    <property type="entry name" value="VGCC_Ca_Na"/>
</dbReference>
<name>A0ABP0QLL8_9DINO</name>
<evidence type="ECO:0000256" key="3">
    <source>
        <dbReference type="ARBA" id="ARBA00022837"/>
    </source>
</evidence>
<dbReference type="Gene3D" id="3.40.50.1820">
    <property type="entry name" value="alpha/beta hydrolase"/>
    <property type="match status" value="1"/>
</dbReference>
<dbReference type="EMBL" id="CAXAMN010024695">
    <property type="protein sequence ID" value="CAK9089157.1"/>
    <property type="molecule type" value="Genomic_DNA"/>
</dbReference>
<evidence type="ECO:0000259" key="9">
    <source>
        <dbReference type="PROSITE" id="PS50222"/>
    </source>
</evidence>
<dbReference type="InterPro" id="IPR032675">
    <property type="entry name" value="LRR_dom_sf"/>
</dbReference>
<evidence type="ECO:0000256" key="6">
    <source>
        <dbReference type="SAM" id="MobiDB-lite"/>
    </source>
</evidence>
<dbReference type="InterPro" id="IPR029058">
    <property type="entry name" value="AB_hydrolase_fold"/>
</dbReference>
<feature type="chain" id="PRO_5047437228" description="EF-hand domain-containing protein" evidence="8">
    <location>
        <begin position="17"/>
        <end position="1530"/>
    </location>
</feature>
<dbReference type="SUPFAM" id="SSF81324">
    <property type="entry name" value="Voltage-gated potassium channels"/>
    <property type="match status" value="1"/>
</dbReference>
<protein>
    <recommendedName>
        <fullName evidence="9">EF-hand domain-containing protein</fullName>
    </recommendedName>
</protein>
<dbReference type="InterPro" id="IPR006553">
    <property type="entry name" value="Leu-rich_rpt_Cys-con_subtyp"/>
</dbReference>
<feature type="transmembrane region" description="Helical" evidence="7">
    <location>
        <begin position="717"/>
        <end position="737"/>
    </location>
</feature>
<feature type="region of interest" description="Disordered" evidence="6">
    <location>
        <begin position="492"/>
        <end position="512"/>
    </location>
</feature>
<evidence type="ECO:0000256" key="7">
    <source>
        <dbReference type="SAM" id="Phobius"/>
    </source>
</evidence>
<feature type="transmembrane region" description="Helical" evidence="7">
    <location>
        <begin position="673"/>
        <end position="697"/>
    </location>
</feature>
<evidence type="ECO:0000256" key="5">
    <source>
        <dbReference type="ARBA" id="ARBA00023136"/>
    </source>
</evidence>
<dbReference type="Gene3D" id="1.20.120.350">
    <property type="entry name" value="Voltage-gated potassium channels. Chain C"/>
    <property type="match status" value="1"/>
</dbReference>
<feature type="signal peptide" evidence="8">
    <location>
        <begin position="1"/>
        <end position="16"/>
    </location>
</feature>
<evidence type="ECO:0000256" key="2">
    <source>
        <dbReference type="ARBA" id="ARBA00022692"/>
    </source>
</evidence>
<dbReference type="PROSITE" id="PS00018">
    <property type="entry name" value="EF_HAND_1"/>
    <property type="match status" value="1"/>
</dbReference>
<dbReference type="Pfam" id="PF01764">
    <property type="entry name" value="Lipase_3"/>
    <property type="match status" value="1"/>
</dbReference>
<dbReference type="InterPro" id="IPR002048">
    <property type="entry name" value="EF_hand_dom"/>
</dbReference>
<comment type="subcellular location">
    <subcellularLocation>
        <location evidence="1">Membrane</location>
        <topology evidence="1">Multi-pass membrane protein</topology>
    </subcellularLocation>
</comment>